<dbReference type="Proteomes" id="UP000470771">
    <property type="component" value="Unassembled WGS sequence"/>
</dbReference>
<keyword evidence="5" id="KW-1185">Reference proteome</keyword>
<reference evidence="4 5" key="1">
    <citation type="submission" date="2019-12" db="EMBL/GenBank/DDBJ databases">
        <authorList>
            <person name="Zhao J."/>
        </authorList>
    </citation>
    <scope>NUCLEOTIDE SEQUENCE [LARGE SCALE GENOMIC DNA]</scope>
    <source>
        <strain evidence="4 5">S-15</strain>
    </source>
</reference>
<sequence>MRILSFLFSLMFYSSTSAQLVEGTIMFVGFNADGTDGFAIVSLIDIPSSSTIYFSDNEWNGSVIGLGGAFINTTEGEITWSTGGSVVPAGTVVNFNSTSDDADLNYGASVGSISGEINLNAADEVLYAYLGSDDVTPTKFLSAITNSGFTLSDGTLLGTGLIDLVSATTILGDPDVMVYTGLSICNSTVSACAALIGLPINWTTDDGAGDQSNDGNAPDFPSDVPPSFSGSALPIELHLFEISQTIDNYILIKWITLSEVNNDYFTIEKSTDLINWQIVSRIKGAGNSVVTQEYTHLDINSPEKTKYYRLKQTDFNGKFSCSTIETIEIDATQTIKLYPNPSKGIFYFPSTIVDLNEIRVFSIIGEDITGQINIQNLSTETKIDLSFQSNGIYFLRLKDQFHRIVKY</sequence>
<accession>A0A6N9NMT4</accession>
<dbReference type="AlphaFoldDB" id="A0A6N9NMT4"/>
<evidence type="ECO:0000313" key="4">
    <source>
        <dbReference type="EMBL" id="NBG67204.1"/>
    </source>
</evidence>
<feature type="domain" description="Secretion system C-terminal sorting" evidence="3">
    <location>
        <begin position="337"/>
        <end position="402"/>
    </location>
</feature>
<comment type="caution">
    <text evidence="4">The sequence shown here is derived from an EMBL/GenBank/DDBJ whole genome shotgun (WGS) entry which is preliminary data.</text>
</comment>
<evidence type="ECO:0000256" key="1">
    <source>
        <dbReference type="ARBA" id="ARBA00022729"/>
    </source>
</evidence>
<dbReference type="InterPro" id="IPR026444">
    <property type="entry name" value="Secre_tail"/>
</dbReference>
<evidence type="ECO:0000313" key="5">
    <source>
        <dbReference type="Proteomes" id="UP000470771"/>
    </source>
</evidence>
<dbReference type="NCBIfam" id="TIGR04183">
    <property type="entry name" value="Por_Secre_tail"/>
    <property type="match status" value="1"/>
</dbReference>
<proteinExistence type="predicted"/>
<name>A0A6N9NMT4_9FLAO</name>
<evidence type="ECO:0000256" key="2">
    <source>
        <dbReference type="SAM" id="SignalP"/>
    </source>
</evidence>
<evidence type="ECO:0000259" key="3">
    <source>
        <dbReference type="Pfam" id="PF18962"/>
    </source>
</evidence>
<dbReference type="EMBL" id="WWNE01000014">
    <property type="protein sequence ID" value="NBG67204.1"/>
    <property type="molecule type" value="Genomic_DNA"/>
</dbReference>
<keyword evidence="1 2" id="KW-0732">Signal</keyword>
<dbReference type="RefSeq" id="WP_160634161.1">
    <property type="nucleotide sequence ID" value="NZ_WWNE01000014.1"/>
</dbReference>
<organism evidence="4 5">
    <name type="scientific">Acidiluteibacter ferrifornacis</name>
    <dbReference type="NCBI Taxonomy" id="2692424"/>
    <lineage>
        <taxon>Bacteria</taxon>
        <taxon>Pseudomonadati</taxon>
        <taxon>Bacteroidota</taxon>
        <taxon>Flavobacteriia</taxon>
        <taxon>Flavobacteriales</taxon>
        <taxon>Cryomorphaceae</taxon>
        <taxon>Acidiluteibacter</taxon>
    </lineage>
</organism>
<feature type="chain" id="PRO_5026992594" evidence="2">
    <location>
        <begin position="19"/>
        <end position="407"/>
    </location>
</feature>
<protein>
    <submittedName>
        <fullName evidence="4">T9SS type A sorting domain-containing protein</fullName>
    </submittedName>
</protein>
<dbReference type="Pfam" id="PF18962">
    <property type="entry name" value="Por_Secre_tail"/>
    <property type="match status" value="1"/>
</dbReference>
<feature type="signal peptide" evidence="2">
    <location>
        <begin position="1"/>
        <end position="18"/>
    </location>
</feature>
<gene>
    <name evidence="4" type="ORF">GQN54_13825</name>
</gene>